<evidence type="ECO:0000313" key="6">
    <source>
        <dbReference type="EMBL" id="KAK2956869.1"/>
    </source>
</evidence>
<name>A0ABQ9WWY1_9EUKA</name>
<comment type="caution">
    <text evidence="2">The sequence shown here is derived from an EMBL/GenBank/DDBJ whole genome shotgun (WGS) entry which is preliminary data.</text>
</comment>
<evidence type="ECO:0000313" key="7">
    <source>
        <dbReference type="EMBL" id="KAK2961532.1"/>
    </source>
</evidence>
<evidence type="ECO:0000313" key="2">
    <source>
        <dbReference type="EMBL" id="KAK2944011.1"/>
    </source>
</evidence>
<dbReference type="EMBL" id="JARBJD010000318">
    <property type="protein sequence ID" value="KAK2944011.1"/>
    <property type="molecule type" value="Genomic_DNA"/>
</dbReference>
<evidence type="ECO:0000313" key="1">
    <source>
        <dbReference type="EMBL" id="KAK2940733.1"/>
    </source>
</evidence>
<accession>A0ABQ9WWY1</accession>
<gene>
    <name evidence="4" type="ORF">BLNAU_13797</name>
    <name evidence="3" type="ORF">BLNAU_20934</name>
    <name evidence="2" type="ORF">BLNAU_21059</name>
    <name evidence="1" type="ORF">BLNAU_24363</name>
    <name evidence="7" type="ORF">BLNAU_3654</name>
    <name evidence="6" type="ORF">BLNAU_8146</name>
    <name evidence="5" type="ORF">BLNAU_8737</name>
</gene>
<dbReference type="EMBL" id="JARBJD010000016">
    <property type="protein sequence ID" value="KAK2961532.1"/>
    <property type="molecule type" value="Genomic_DNA"/>
</dbReference>
<evidence type="ECO:0008006" key="9">
    <source>
        <dbReference type="Google" id="ProtNLM"/>
    </source>
</evidence>
<evidence type="ECO:0000313" key="8">
    <source>
        <dbReference type="Proteomes" id="UP001281761"/>
    </source>
</evidence>
<dbReference type="EMBL" id="JARBJD010000051">
    <property type="protein sequence ID" value="KAK2956869.1"/>
    <property type="molecule type" value="Genomic_DNA"/>
</dbReference>
<dbReference type="EMBL" id="JARBJD010000312">
    <property type="protein sequence ID" value="KAK2944149.1"/>
    <property type="molecule type" value="Genomic_DNA"/>
</dbReference>
<keyword evidence="8" id="KW-1185">Reference proteome</keyword>
<evidence type="ECO:0000313" key="5">
    <source>
        <dbReference type="EMBL" id="KAK2956370.1"/>
    </source>
</evidence>
<dbReference type="EMBL" id="JARBJD010000121">
    <property type="protein sequence ID" value="KAK2951310.1"/>
    <property type="molecule type" value="Genomic_DNA"/>
</dbReference>
<proteinExistence type="predicted"/>
<protein>
    <recommendedName>
        <fullName evidence="9">PilZ domain-containing protein</fullName>
    </recommendedName>
</protein>
<sequence>MEKIRPFPLQVKIISRLPTRLFTDCTGQVSVLNLSSFGISSLDDQNPVLTGCYLKITEVIVGTVVFTEETKGQNNILGSTSITNHLLQRAVRSNDFSSPITLYPNKCVLILAHSNSTLHECWSRETVHPLHV</sequence>
<dbReference type="EMBL" id="JARBJD010000615">
    <property type="protein sequence ID" value="KAK2940733.1"/>
    <property type="molecule type" value="Genomic_DNA"/>
</dbReference>
<evidence type="ECO:0000313" key="3">
    <source>
        <dbReference type="EMBL" id="KAK2944149.1"/>
    </source>
</evidence>
<dbReference type="EMBL" id="JARBJD010000057">
    <property type="protein sequence ID" value="KAK2956370.1"/>
    <property type="molecule type" value="Genomic_DNA"/>
</dbReference>
<reference evidence="2 8" key="1">
    <citation type="journal article" date="2022" name="bioRxiv">
        <title>Genomics of Preaxostyla Flagellates Illuminates Evolutionary Transitions and the Path Towards Mitochondrial Loss.</title>
        <authorList>
            <person name="Novak L.V.F."/>
            <person name="Treitli S.C."/>
            <person name="Pyrih J."/>
            <person name="Halakuc P."/>
            <person name="Pipaliya S.V."/>
            <person name="Vacek V."/>
            <person name="Brzon O."/>
            <person name="Soukal P."/>
            <person name="Eme L."/>
            <person name="Dacks J.B."/>
            <person name="Karnkowska A."/>
            <person name="Elias M."/>
            <person name="Hampl V."/>
        </authorList>
    </citation>
    <scope>NUCLEOTIDE SEQUENCE [LARGE SCALE GENOMIC DNA]</scope>
    <source>
        <strain evidence="2">NAU3</strain>
        <tissue evidence="2">Gut</tissue>
    </source>
</reference>
<evidence type="ECO:0000313" key="4">
    <source>
        <dbReference type="EMBL" id="KAK2951310.1"/>
    </source>
</evidence>
<organism evidence="2 8">
    <name type="scientific">Blattamonas nauphoetae</name>
    <dbReference type="NCBI Taxonomy" id="2049346"/>
    <lineage>
        <taxon>Eukaryota</taxon>
        <taxon>Metamonada</taxon>
        <taxon>Preaxostyla</taxon>
        <taxon>Oxymonadida</taxon>
        <taxon>Blattamonas</taxon>
    </lineage>
</organism>
<dbReference type="Proteomes" id="UP001281761">
    <property type="component" value="Unassembled WGS sequence"/>
</dbReference>